<comment type="similarity">
    <text evidence="1 13">Belongs to the ATPase B chain family.</text>
</comment>
<keyword evidence="9 13" id="KW-0066">ATP synthesis</keyword>
<keyword evidence="16" id="KW-1185">Reference proteome</keyword>
<feature type="transmembrane region" description="Helical" evidence="13">
    <location>
        <begin position="6"/>
        <end position="27"/>
    </location>
</feature>
<evidence type="ECO:0000256" key="13">
    <source>
        <dbReference type="HAMAP-Rule" id="MF_01398"/>
    </source>
</evidence>
<dbReference type="InterPro" id="IPR002146">
    <property type="entry name" value="ATP_synth_b/b'su_bac/chlpt"/>
</dbReference>
<sequence>MEIDWLTVSAQIVNFLVLVWLLKRFLYKPIIDAMDRRQKGIADNINEAKDRDHKAQLTMQDYENKIAALEQDKTKLMQEAEAAAQEKRLALEEAARKDVQQQKELWQKHLHQEQKNYLDDLSKTTVKAIQDTGRRVFSDLSDSSLETQIITVFLKRLHDLDDDLLKHLKASTSDFHIVSAFELEAPMKQKITQAIHKNINDSANVNYIVSSDLLCGISLDTGGYQVGWNIDEYLKEFDQRLLKSLNYNSDYESKTND</sequence>
<comment type="caution">
    <text evidence="15">The sequence shown here is derived from an EMBL/GenBank/DDBJ whole genome shotgun (WGS) entry which is preliminary data.</text>
</comment>
<evidence type="ECO:0000256" key="7">
    <source>
        <dbReference type="ARBA" id="ARBA00023065"/>
    </source>
</evidence>
<dbReference type="Pfam" id="PF00430">
    <property type="entry name" value="ATP-synt_B"/>
    <property type="match status" value="1"/>
</dbReference>
<organism evidence="15 16">
    <name type="scientific">Cocleimonas flava</name>
    <dbReference type="NCBI Taxonomy" id="634765"/>
    <lineage>
        <taxon>Bacteria</taxon>
        <taxon>Pseudomonadati</taxon>
        <taxon>Pseudomonadota</taxon>
        <taxon>Gammaproteobacteria</taxon>
        <taxon>Thiotrichales</taxon>
        <taxon>Thiotrichaceae</taxon>
        <taxon>Cocleimonas</taxon>
    </lineage>
</organism>
<evidence type="ECO:0000256" key="8">
    <source>
        <dbReference type="ARBA" id="ARBA00023136"/>
    </source>
</evidence>
<keyword evidence="6 13" id="KW-1133">Transmembrane helix</keyword>
<evidence type="ECO:0000256" key="9">
    <source>
        <dbReference type="ARBA" id="ARBA00023310"/>
    </source>
</evidence>
<evidence type="ECO:0000256" key="1">
    <source>
        <dbReference type="ARBA" id="ARBA00005513"/>
    </source>
</evidence>
<keyword evidence="14" id="KW-0175">Coiled coil</keyword>
<evidence type="ECO:0000256" key="2">
    <source>
        <dbReference type="ARBA" id="ARBA00022448"/>
    </source>
</evidence>
<evidence type="ECO:0000256" key="4">
    <source>
        <dbReference type="ARBA" id="ARBA00022692"/>
    </source>
</evidence>
<dbReference type="HAMAP" id="MF_01398">
    <property type="entry name" value="ATP_synth_b_bprime"/>
    <property type="match status" value="1"/>
</dbReference>
<protein>
    <recommendedName>
        <fullName evidence="13">ATP synthase subunit b</fullName>
    </recommendedName>
    <alternativeName>
        <fullName evidence="13">ATP synthase F(0) sector subunit b</fullName>
    </alternativeName>
    <alternativeName>
        <fullName evidence="13">ATPase subunit I</fullName>
    </alternativeName>
    <alternativeName>
        <fullName evidence="13">F-type ATPase subunit b</fullName>
        <shortName evidence="13">F-ATPase subunit b</shortName>
    </alternativeName>
</protein>
<dbReference type="GO" id="GO:0045259">
    <property type="term" value="C:proton-transporting ATP synthase complex"/>
    <property type="evidence" value="ECO:0007669"/>
    <property type="project" value="UniProtKB-KW"/>
</dbReference>
<dbReference type="PANTHER" id="PTHR33445:SF2">
    <property type="entry name" value="ATP SYNTHASE SUBUNIT B', CHLOROPLASTIC"/>
    <property type="match status" value="1"/>
</dbReference>
<keyword evidence="7 13" id="KW-0406">Ion transport</keyword>
<dbReference type="GO" id="GO:0046961">
    <property type="term" value="F:proton-transporting ATPase activity, rotational mechanism"/>
    <property type="evidence" value="ECO:0007669"/>
    <property type="project" value="TreeGrafter"/>
</dbReference>
<dbReference type="AlphaFoldDB" id="A0A4R1F4Y3"/>
<comment type="subcellular location">
    <subcellularLocation>
        <location evidence="13">Cell membrane</location>
        <topology evidence="13">Single-pass membrane protein</topology>
    </subcellularLocation>
    <subcellularLocation>
        <location evidence="12">Endomembrane system</location>
        <topology evidence="12">Single-pass membrane protein</topology>
    </subcellularLocation>
</comment>
<comment type="function">
    <text evidence="11">Component of the F(0) channel, it forms part of the peripheral stalk, linking F(1) to F(0). The b'-subunit is a diverged and duplicated form of b found in plants and photosynthetic bacteria.</text>
</comment>
<evidence type="ECO:0000256" key="14">
    <source>
        <dbReference type="SAM" id="Coils"/>
    </source>
</evidence>
<proteinExistence type="inferred from homology"/>
<keyword evidence="8 13" id="KW-0472">Membrane</keyword>
<dbReference type="OrthoDB" id="466272at2"/>
<dbReference type="PANTHER" id="PTHR33445">
    <property type="entry name" value="ATP SYNTHASE SUBUNIT B', CHLOROPLASTIC"/>
    <property type="match status" value="1"/>
</dbReference>
<dbReference type="InterPro" id="IPR050059">
    <property type="entry name" value="ATP_synthase_B_chain"/>
</dbReference>
<name>A0A4R1F4Y3_9GAMM</name>
<feature type="coiled-coil region" evidence="14">
    <location>
        <begin position="45"/>
        <end position="116"/>
    </location>
</feature>
<evidence type="ECO:0000256" key="11">
    <source>
        <dbReference type="ARBA" id="ARBA00025614"/>
    </source>
</evidence>
<dbReference type="CDD" id="cd06503">
    <property type="entry name" value="ATP-synt_Fo_b"/>
    <property type="match status" value="1"/>
</dbReference>
<evidence type="ECO:0000256" key="10">
    <source>
        <dbReference type="ARBA" id="ARBA00025198"/>
    </source>
</evidence>
<dbReference type="EMBL" id="SMFQ01000003">
    <property type="protein sequence ID" value="TCJ87599.1"/>
    <property type="molecule type" value="Genomic_DNA"/>
</dbReference>
<keyword evidence="3 13" id="KW-0138">CF(0)</keyword>
<keyword evidence="13" id="KW-1003">Cell membrane</keyword>
<gene>
    <name evidence="13" type="primary">atpF</name>
    <name evidence="15" type="ORF">EV695_2111</name>
</gene>
<evidence type="ECO:0000313" key="15">
    <source>
        <dbReference type="EMBL" id="TCJ87599.1"/>
    </source>
</evidence>
<dbReference type="GO" id="GO:0012505">
    <property type="term" value="C:endomembrane system"/>
    <property type="evidence" value="ECO:0007669"/>
    <property type="project" value="UniProtKB-SubCell"/>
</dbReference>
<dbReference type="GO" id="GO:0005886">
    <property type="term" value="C:plasma membrane"/>
    <property type="evidence" value="ECO:0007669"/>
    <property type="project" value="UniProtKB-SubCell"/>
</dbReference>
<evidence type="ECO:0000256" key="12">
    <source>
        <dbReference type="ARBA" id="ARBA00037847"/>
    </source>
</evidence>
<dbReference type="GO" id="GO:0046933">
    <property type="term" value="F:proton-transporting ATP synthase activity, rotational mechanism"/>
    <property type="evidence" value="ECO:0007669"/>
    <property type="project" value="UniProtKB-UniRule"/>
</dbReference>
<evidence type="ECO:0000256" key="6">
    <source>
        <dbReference type="ARBA" id="ARBA00022989"/>
    </source>
</evidence>
<reference evidence="15 16" key="1">
    <citation type="submission" date="2019-03" db="EMBL/GenBank/DDBJ databases">
        <title>Genomic Encyclopedia of Type Strains, Phase IV (KMG-IV): sequencing the most valuable type-strain genomes for metagenomic binning, comparative biology and taxonomic classification.</title>
        <authorList>
            <person name="Goeker M."/>
        </authorList>
    </citation>
    <scope>NUCLEOTIDE SEQUENCE [LARGE SCALE GENOMIC DNA]</scope>
    <source>
        <strain evidence="15 16">DSM 24830</strain>
    </source>
</reference>
<keyword evidence="5 13" id="KW-0375">Hydrogen ion transport</keyword>
<dbReference type="Proteomes" id="UP000294887">
    <property type="component" value="Unassembled WGS sequence"/>
</dbReference>
<keyword evidence="2 13" id="KW-0813">Transport</keyword>
<dbReference type="RefSeq" id="WP_131905865.1">
    <property type="nucleotide sequence ID" value="NZ_BAAAFU010000004.1"/>
</dbReference>
<comment type="function">
    <text evidence="10 13">F(1)F(0) ATP synthase produces ATP from ADP in the presence of a proton or sodium gradient. F-type ATPases consist of two structural domains, F(1) containing the extramembraneous catalytic core and F(0) containing the membrane proton channel, linked together by a central stalk and a peripheral stalk. During catalysis, ATP synthesis in the catalytic domain of F(1) is coupled via a rotary mechanism of the central stalk subunits to proton translocation.</text>
</comment>
<evidence type="ECO:0000313" key="16">
    <source>
        <dbReference type="Proteomes" id="UP000294887"/>
    </source>
</evidence>
<keyword evidence="4 13" id="KW-0812">Transmembrane</keyword>
<evidence type="ECO:0000256" key="3">
    <source>
        <dbReference type="ARBA" id="ARBA00022547"/>
    </source>
</evidence>
<comment type="subunit">
    <text evidence="13">F-type ATPases have 2 components, F(1) - the catalytic core - and F(0) - the membrane proton channel. F(1) has five subunits: alpha(3), beta(3), gamma(1), delta(1), epsilon(1). F(0) has three main subunits: a(1), b(2) and c(10-14). The alpha and beta chains form an alternating ring which encloses part of the gamma chain. F(1) is attached to F(0) by a central stalk formed by the gamma and epsilon chains, while a peripheral stalk is formed by the delta and b chains.</text>
</comment>
<evidence type="ECO:0000256" key="5">
    <source>
        <dbReference type="ARBA" id="ARBA00022781"/>
    </source>
</evidence>
<accession>A0A4R1F4Y3</accession>